<accession>Q97D00</accession>
<evidence type="ECO:0000259" key="1">
    <source>
        <dbReference type="Pfam" id="PF06983"/>
    </source>
</evidence>
<evidence type="ECO:0000313" key="3">
    <source>
        <dbReference type="Proteomes" id="UP000000814"/>
    </source>
</evidence>
<dbReference type="PIR" id="G97352">
    <property type="entry name" value="G97352"/>
</dbReference>
<reference evidence="2 3" key="1">
    <citation type="journal article" date="2001" name="J. Bacteriol.">
        <title>Genome sequence and comparative analysis of the solvent-producing bacterium Clostridium acetobutylicum.</title>
        <authorList>
            <person name="Nolling J."/>
            <person name="Breton G."/>
            <person name="Omelchenko M.V."/>
            <person name="Makarova K.S."/>
            <person name="Zeng Q."/>
            <person name="Gibson R."/>
            <person name="Lee H.M."/>
            <person name="Dubois J."/>
            <person name="Qiu D."/>
            <person name="Hitti J."/>
            <person name="Wolf Y.I."/>
            <person name="Tatusov R.L."/>
            <person name="Sabathe F."/>
            <person name="Doucette-Stamm L."/>
            <person name="Soucaille P."/>
            <person name="Daly M.J."/>
            <person name="Bennett G.N."/>
            <person name="Koonin E.V."/>
            <person name="Smith D.R."/>
        </authorList>
    </citation>
    <scope>NUCLEOTIDE SEQUENCE [LARGE SCALE GENOMIC DNA]</scope>
    <source>
        <strain evidence="3">ATCC 824 / DSM 792 / JCM 1419 / LMG 5710 / VKM B-1787</strain>
    </source>
</reference>
<name>Q97D00_CLOAB</name>
<dbReference type="CDD" id="cd06588">
    <property type="entry name" value="PhnB_like"/>
    <property type="match status" value="1"/>
</dbReference>
<evidence type="ECO:0000313" key="2">
    <source>
        <dbReference type="EMBL" id="AAK81610.1"/>
    </source>
</evidence>
<dbReference type="AlphaFoldDB" id="Q97D00"/>
<organism evidence="2 3">
    <name type="scientific">Clostridium acetobutylicum (strain ATCC 824 / DSM 792 / JCM 1419 / IAM 19013 / LMG 5710 / NBRC 13948 / NRRL B-527 / VKM B-1787 / 2291 / W)</name>
    <dbReference type="NCBI Taxonomy" id="272562"/>
    <lineage>
        <taxon>Bacteria</taxon>
        <taxon>Bacillati</taxon>
        <taxon>Bacillota</taxon>
        <taxon>Clostridia</taxon>
        <taxon>Eubacteriales</taxon>
        <taxon>Clostridiaceae</taxon>
        <taxon>Clostridium</taxon>
    </lineage>
</organism>
<dbReference type="InterPro" id="IPR029068">
    <property type="entry name" value="Glyas_Bleomycin-R_OHBP_Dase"/>
</dbReference>
<dbReference type="GeneID" id="45000187"/>
<dbReference type="OrthoDB" id="9795306at2"/>
<keyword evidence="3" id="KW-1185">Reference proteome</keyword>
<dbReference type="STRING" id="272562.CA_C3689"/>
<dbReference type="RefSeq" id="WP_010966950.1">
    <property type="nucleotide sequence ID" value="NC_003030.1"/>
</dbReference>
<dbReference type="SUPFAM" id="SSF54593">
    <property type="entry name" value="Glyoxalase/Bleomycin resistance protein/Dihydroxybiphenyl dioxygenase"/>
    <property type="match status" value="1"/>
</dbReference>
<dbReference type="HOGENOM" id="CLU_046006_17_3_9"/>
<proteinExistence type="predicted"/>
<dbReference type="PANTHER" id="PTHR33990:SF1">
    <property type="entry name" value="PROTEIN YJDN"/>
    <property type="match status" value="1"/>
</dbReference>
<dbReference type="EMBL" id="AE001437">
    <property type="protein sequence ID" value="AAK81610.1"/>
    <property type="molecule type" value="Genomic_DNA"/>
</dbReference>
<sequence>MAIQAYINFDGNCREAVEFYAEVFETKKPKIMVYGDMPPKEGAKFNEETKNLVLNAALEVKGSTIMFSDIVPGMKLVVGNNISLVVIINDIDELKLIFNRLKEKGTVLMELQETFWSKCYGYVVDKFGIEWQLSYEE</sequence>
<dbReference type="Gene3D" id="3.10.180.10">
    <property type="entry name" value="2,3-Dihydroxybiphenyl 1,2-Dioxygenase, domain 1"/>
    <property type="match status" value="1"/>
</dbReference>
<dbReference type="Proteomes" id="UP000000814">
    <property type="component" value="Chromosome"/>
</dbReference>
<protein>
    <submittedName>
        <fullName evidence="2">Uncharacterized conserved protein, phnB family</fullName>
    </submittedName>
</protein>
<dbReference type="PATRIC" id="fig|272562.8.peg.3878"/>
<gene>
    <name evidence="2" type="ordered locus">CA_C3689</name>
</gene>
<dbReference type="PANTHER" id="PTHR33990">
    <property type="entry name" value="PROTEIN YJDN-RELATED"/>
    <property type="match status" value="1"/>
</dbReference>
<dbReference type="KEGG" id="cac:CA_C3689"/>
<dbReference type="eggNOG" id="COG2764">
    <property type="taxonomic scope" value="Bacteria"/>
</dbReference>
<dbReference type="Pfam" id="PF06983">
    <property type="entry name" value="3-dmu-9_3-mt"/>
    <property type="match status" value="1"/>
</dbReference>
<dbReference type="InterPro" id="IPR028973">
    <property type="entry name" value="PhnB-like"/>
</dbReference>
<feature type="domain" description="PhnB-like" evidence="1">
    <location>
        <begin position="3"/>
        <end position="133"/>
    </location>
</feature>